<dbReference type="PROSITE" id="PS00149">
    <property type="entry name" value="SULFATASE_2"/>
    <property type="match status" value="1"/>
</dbReference>
<dbReference type="Pfam" id="PF00884">
    <property type="entry name" value="Sulfatase"/>
    <property type="match status" value="1"/>
</dbReference>
<evidence type="ECO:0000256" key="4">
    <source>
        <dbReference type="ARBA" id="ARBA00022837"/>
    </source>
</evidence>
<organism evidence="6 7">
    <name type="scientific">Abiotrophia defectiva ATCC 49176</name>
    <dbReference type="NCBI Taxonomy" id="592010"/>
    <lineage>
        <taxon>Bacteria</taxon>
        <taxon>Bacillati</taxon>
        <taxon>Bacillota</taxon>
        <taxon>Bacilli</taxon>
        <taxon>Lactobacillales</taxon>
        <taxon>Aerococcaceae</taxon>
        <taxon>Abiotrophia</taxon>
    </lineage>
</organism>
<keyword evidence="4" id="KW-0106">Calcium</keyword>
<evidence type="ECO:0000313" key="7">
    <source>
        <dbReference type="Proteomes" id="UP000019050"/>
    </source>
</evidence>
<keyword evidence="2" id="KW-0479">Metal-binding</keyword>
<dbReference type="EMBL" id="ACIN03000016">
    <property type="protein sequence ID" value="ESK64836.1"/>
    <property type="molecule type" value="Genomic_DNA"/>
</dbReference>
<dbReference type="InterPro" id="IPR024607">
    <property type="entry name" value="Sulfatase_CS"/>
</dbReference>
<dbReference type="AlphaFoldDB" id="W1Q1G6"/>
<dbReference type="PANTHER" id="PTHR42693:SF33">
    <property type="entry name" value="ARYLSULFATASE"/>
    <property type="match status" value="1"/>
</dbReference>
<evidence type="ECO:0000256" key="2">
    <source>
        <dbReference type="ARBA" id="ARBA00022723"/>
    </source>
</evidence>
<dbReference type="PANTHER" id="PTHR42693">
    <property type="entry name" value="ARYLSULFATASE FAMILY MEMBER"/>
    <property type="match status" value="1"/>
</dbReference>
<dbReference type="NCBIfam" id="NF010322">
    <property type="entry name" value="PRK13759.1"/>
    <property type="match status" value="1"/>
</dbReference>
<dbReference type="GO" id="GO:0004065">
    <property type="term" value="F:arylsulfatase activity"/>
    <property type="evidence" value="ECO:0007669"/>
    <property type="project" value="TreeGrafter"/>
</dbReference>
<name>W1Q1G6_ABIDE</name>
<feature type="domain" description="Sulfatase N-terminal" evidence="5">
    <location>
        <begin position="8"/>
        <end position="365"/>
    </location>
</feature>
<dbReference type="SUPFAM" id="SSF53649">
    <property type="entry name" value="Alkaline phosphatase-like"/>
    <property type="match status" value="1"/>
</dbReference>
<dbReference type="OrthoDB" id="9762324at2"/>
<dbReference type="RefSeq" id="WP_023392386.1">
    <property type="nucleotide sequence ID" value="NZ_KI535341.1"/>
</dbReference>
<evidence type="ECO:0000313" key="6">
    <source>
        <dbReference type="EMBL" id="ESK64836.1"/>
    </source>
</evidence>
<dbReference type="Gene3D" id="3.40.720.10">
    <property type="entry name" value="Alkaline Phosphatase, subunit A"/>
    <property type="match status" value="1"/>
</dbReference>
<dbReference type="InterPro" id="IPR000917">
    <property type="entry name" value="Sulfatase_N"/>
</dbReference>
<gene>
    <name evidence="6" type="ORF">GCWU000182_001769</name>
</gene>
<comment type="similarity">
    <text evidence="1">Belongs to the sulfatase family.</text>
</comment>
<dbReference type="STRING" id="592010.GCWU000182_001769"/>
<dbReference type="HOGENOM" id="CLU_006332_9_2_9"/>
<reference evidence="6" key="1">
    <citation type="submission" date="2013-06" db="EMBL/GenBank/DDBJ databases">
        <authorList>
            <person name="Weinstock G."/>
            <person name="Sodergren E."/>
            <person name="Clifton S."/>
            <person name="Fulton L."/>
            <person name="Fulton B."/>
            <person name="Courtney L."/>
            <person name="Fronick C."/>
            <person name="Harrison M."/>
            <person name="Strong C."/>
            <person name="Farmer C."/>
            <person name="Delahaunty K."/>
            <person name="Markovic C."/>
            <person name="Hall O."/>
            <person name="Minx P."/>
            <person name="Tomlinson C."/>
            <person name="Mitreva M."/>
            <person name="Nelson J."/>
            <person name="Hou S."/>
            <person name="Wollam A."/>
            <person name="Pepin K.H."/>
            <person name="Johnson M."/>
            <person name="Bhonagiri V."/>
            <person name="Nash W.E."/>
            <person name="Warren W."/>
            <person name="Chinwalla A."/>
            <person name="Mardis E.R."/>
            <person name="Wilson R.K."/>
        </authorList>
    </citation>
    <scope>NUCLEOTIDE SEQUENCE [LARGE SCALE GENOMIC DNA]</scope>
    <source>
        <strain evidence="6">ATCC 49176</strain>
    </source>
</reference>
<evidence type="ECO:0000256" key="1">
    <source>
        <dbReference type="ARBA" id="ARBA00008779"/>
    </source>
</evidence>
<evidence type="ECO:0000256" key="3">
    <source>
        <dbReference type="ARBA" id="ARBA00022801"/>
    </source>
</evidence>
<dbReference type="InterPro" id="IPR050738">
    <property type="entry name" value="Sulfatase"/>
</dbReference>
<accession>W1Q1G6</accession>
<evidence type="ECO:0000259" key="5">
    <source>
        <dbReference type="Pfam" id="PF00884"/>
    </source>
</evidence>
<protein>
    <submittedName>
        <fullName evidence="6">Arylsulfatase</fullName>
    </submittedName>
</protein>
<dbReference type="GO" id="GO:0046872">
    <property type="term" value="F:metal ion binding"/>
    <property type="evidence" value="ECO:0007669"/>
    <property type="project" value="UniProtKB-KW"/>
</dbReference>
<comment type="caution">
    <text evidence="6">The sequence shown here is derived from an EMBL/GenBank/DDBJ whole genome shotgun (WGS) entry which is preliminary data.</text>
</comment>
<proteinExistence type="inferred from homology"/>
<keyword evidence="3" id="KW-0378">Hydrolase</keyword>
<dbReference type="eggNOG" id="COG3119">
    <property type="taxonomic scope" value="Bacteria"/>
</dbReference>
<dbReference type="GeneID" id="84817404"/>
<dbReference type="Proteomes" id="UP000019050">
    <property type="component" value="Unassembled WGS sequence"/>
</dbReference>
<dbReference type="InterPro" id="IPR017850">
    <property type="entry name" value="Alkaline_phosphatase_core_sf"/>
</dbReference>
<keyword evidence="7" id="KW-1185">Reference proteome</keyword>
<sequence length="499" mass="56878">MTNSKQRPNVVLIVVDQMRADALGINQGPDFLSTPTLDMMASQGYNFVNAYSPVPSCVPARAALLTGLDQANSGRVGYEDQMPWNFTQTLPQTFRDAGYQTQCIGKMHVYPARKRLGFDHVTLHDGYLHVDRHYDGAYGASFEQSSDYLKFLKAQLGPQADLMDDGLNCNSWMARPWPYAEALHPSNWLVTEAIEFLKTKDPTVPFFLKLSFEKPHSPFNPPQYYFDMYYQLLGQDWDRHLGDWEQLVDAVPSIDSKKGRLKPDDQRRLLAGYYGLVTHLDHQISRFLTALEEFGHAQDTLFWFVSDHGDQLGEHDLLRKGYPYQGSIQIPSFIYDPGHLLAAHHHTIPQLVKIQDIFPSLVDLVLGQQVATDGRSVRQLLLGQIDGWRTDIHGEHVLGQDSSQFVLNERYKLIWYPVQNRYQLFDYVADPHEQVNLYDQADYAPVVLELTQKLVAYLANREEGFVEDGRLVARPLSALVTTLSAARRGDVMGYPRQEV</sequence>